<name>A0ABP3XT15_9FLAO</name>
<dbReference type="EMBL" id="BAAAFG010000002">
    <property type="protein sequence ID" value="GAA0871402.1"/>
    <property type="molecule type" value="Genomic_DNA"/>
</dbReference>
<dbReference type="SUPFAM" id="SSF51261">
    <property type="entry name" value="Duplicated hybrid motif"/>
    <property type="match status" value="1"/>
</dbReference>
<dbReference type="InterPro" id="IPR050570">
    <property type="entry name" value="Cell_wall_metabolism_enzyme"/>
</dbReference>
<evidence type="ECO:0000313" key="5">
    <source>
        <dbReference type="Proteomes" id="UP001500507"/>
    </source>
</evidence>
<gene>
    <name evidence="4" type="ORF">GCM10009117_05480</name>
</gene>
<dbReference type="Proteomes" id="UP001500507">
    <property type="component" value="Unassembled WGS sequence"/>
</dbReference>
<dbReference type="PANTHER" id="PTHR21666:SF286">
    <property type="entry name" value="LIPOPROTEIN NLPD"/>
    <property type="match status" value="1"/>
</dbReference>
<evidence type="ECO:0000256" key="2">
    <source>
        <dbReference type="SAM" id="Phobius"/>
    </source>
</evidence>
<evidence type="ECO:0000313" key="4">
    <source>
        <dbReference type="EMBL" id="GAA0871402.1"/>
    </source>
</evidence>
<keyword evidence="2" id="KW-1133">Transmembrane helix</keyword>
<comment type="caution">
    <text evidence="4">The sequence shown here is derived from an EMBL/GenBank/DDBJ whole genome shotgun (WGS) entry which is preliminary data.</text>
</comment>
<reference evidence="5" key="1">
    <citation type="journal article" date="2019" name="Int. J. Syst. Evol. Microbiol.">
        <title>The Global Catalogue of Microorganisms (GCM) 10K type strain sequencing project: providing services to taxonomists for standard genome sequencing and annotation.</title>
        <authorList>
            <consortium name="The Broad Institute Genomics Platform"/>
            <consortium name="The Broad Institute Genome Sequencing Center for Infectious Disease"/>
            <person name="Wu L."/>
            <person name="Ma J."/>
        </authorList>
    </citation>
    <scope>NUCLEOTIDE SEQUENCE [LARGE SCALE GENOMIC DNA]</scope>
    <source>
        <strain evidence="5">JCM 16082</strain>
    </source>
</reference>
<evidence type="ECO:0000256" key="1">
    <source>
        <dbReference type="SAM" id="Coils"/>
    </source>
</evidence>
<accession>A0ABP3XT15</accession>
<keyword evidence="2" id="KW-0472">Membrane</keyword>
<feature type="coiled-coil region" evidence="1">
    <location>
        <begin position="58"/>
        <end position="92"/>
    </location>
</feature>
<dbReference type="InterPro" id="IPR011055">
    <property type="entry name" value="Dup_hybrid_motif"/>
</dbReference>
<dbReference type="InterPro" id="IPR016047">
    <property type="entry name" value="M23ase_b-sheet_dom"/>
</dbReference>
<dbReference type="Gene3D" id="2.70.70.10">
    <property type="entry name" value="Glucose Permease (Domain IIA)"/>
    <property type="match status" value="1"/>
</dbReference>
<organism evidence="4 5">
    <name type="scientific">Gangjinia marincola</name>
    <dbReference type="NCBI Taxonomy" id="578463"/>
    <lineage>
        <taxon>Bacteria</taxon>
        <taxon>Pseudomonadati</taxon>
        <taxon>Bacteroidota</taxon>
        <taxon>Flavobacteriia</taxon>
        <taxon>Flavobacteriales</taxon>
        <taxon>Flavobacteriaceae</taxon>
        <taxon>Gangjinia</taxon>
    </lineage>
</organism>
<keyword evidence="1" id="KW-0175">Coiled coil</keyword>
<dbReference type="CDD" id="cd12797">
    <property type="entry name" value="M23_peptidase"/>
    <property type="match status" value="1"/>
</dbReference>
<evidence type="ECO:0000259" key="3">
    <source>
        <dbReference type="Pfam" id="PF01551"/>
    </source>
</evidence>
<feature type="domain" description="M23ase beta-sheet core" evidence="3">
    <location>
        <begin position="201"/>
        <end position="297"/>
    </location>
</feature>
<proteinExistence type="predicted"/>
<feature type="transmembrane region" description="Helical" evidence="2">
    <location>
        <begin position="26"/>
        <end position="48"/>
    </location>
</feature>
<dbReference type="RefSeq" id="WP_343763541.1">
    <property type="nucleotide sequence ID" value="NZ_BAAAFG010000002.1"/>
</dbReference>
<keyword evidence="2" id="KW-0812">Transmembrane</keyword>
<dbReference type="Pfam" id="PF01551">
    <property type="entry name" value="Peptidase_M23"/>
    <property type="match status" value="1"/>
</dbReference>
<dbReference type="PANTHER" id="PTHR21666">
    <property type="entry name" value="PEPTIDASE-RELATED"/>
    <property type="match status" value="1"/>
</dbReference>
<protein>
    <submittedName>
        <fullName evidence="4">M23 family metallopeptidase</fullName>
    </submittedName>
</protein>
<keyword evidence="5" id="KW-1185">Reference proteome</keyword>
<sequence>MSKVKYYYDSETLTYRKIQHSKGKKIGVAFVSIAAVFLAAFLLLVIYLNLPQIQTPKEKELRRELNNLSLQYELLGKKMDEAELVLNNLEDRDNNIYRVYFEANPISQEERTSGFGGINRYRDLEGFDNSKMIIESSKRMDRLVKQIYVQSKSLDEIAQLASEKEDLLEAIPAIQPVQNKDLSRMASGYGMRMHPILKYRRMHNGMDFTAPTGTPIYATGNGVVKRNTANSGGYGNLIVIDHGFGYETFYAHLSKSSVKNGQKITRGEIIGYIGNTGLSAGPHLHYEVHKNGVPINPVNFYHGDLTAQEYDIMLTKSTQENQSLD</sequence>